<sequence>MTSSESTSPLQPLVEALVNFHKTVPAINKTAKAQYGNFADLETVLSTVTPHLIKNGLVVSQGFEPNAVNHEGSPVLTTRLIHVSGAEIVSRLPMIIGKNRNPLHDFGGSCTYSRRYSLLAILGLTADMDVDGDFANPAESAPAKPAAKVQGVADKDQPLSKEDRELCLGLIQELSADNLARFCKDFRRDFSLASDAKIAPVLTGVKHQNWMNENLKNYV</sequence>
<proteinExistence type="predicted"/>
<evidence type="ECO:0000313" key="2">
    <source>
        <dbReference type="EMBL" id="AFX83933.1"/>
    </source>
</evidence>
<feature type="region of interest" description="Disordered" evidence="1">
    <location>
        <begin position="137"/>
        <end position="156"/>
    </location>
</feature>
<evidence type="ECO:0000256" key="1">
    <source>
        <dbReference type="SAM" id="MobiDB-lite"/>
    </source>
</evidence>
<dbReference type="EMBL" id="JX536274">
    <property type="protein sequence ID" value="AFX83933.1"/>
    <property type="molecule type" value="Genomic_DNA"/>
</dbReference>
<accession>K7XXN5</accession>
<gene>
    <name evidence="2" type="ORF">MedDCM-OCT-S15-C5-cds36</name>
</gene>
<organism evidence="2">
    <name type="scientific">uncultured Mediterranean phage MEDS5 group</name>
    <dbReference type="NCBI Taxonomy" id="1262075"/>
    <lineage>
        <taxon>Viruses</taxon>
        <taxon>Duplodnaviria</taxon>
        <taxon>Heunggongvirae</taxon>
        <taxon>Uroviricota</taxon>
        <taxon>Caudoviricetes</taxon>
        <taxon>environmental samples</taxon>
    </lineage>
</organism>
<dbReference type="Pfam" id="PF04404">
    <property type="entry name" value="ERF"/>
    <property type="match status" value="1"/>
</dbReference>
<name>K7XXN5_9CAUD</name>
<reference evidence="2" key="1">
    <citation type="journal article" date="2013" name="Appl. Environ. Microbiol.">
        <title>Reconstruction of novel cyanobacterial siphovirus genomes from mediterranean metagenomic fosmids.</title>
        <authorList>
            <person name="Mizuno C.M."/>
            <person name="Rodriguez-Valera F."/>
            <person name="Garcia-Heredia I."/>
            <person name="Martin-Cuadrado A.B."/>
            <person name="Ghai R."/>
        </authorList>
    </citation>
    <scope>NUCLEOTIDE SEQUENCE</scope>
</reference>
<dbReference type="InterPro" id="IPR007499">
    <property type="entry name" value="ERF_bacteria_virus"/>
</dbReference>
<protein>
    <submittedName>
        <fullName evidence="2">Putative DNA single-strand annealing protein SSAP</fullName>
    </submittedName>
</protein>
<feature type="compositionally biased region" description="Low complexity" evidence="1">
    <location>
        <begin position="137"/>
        <end position="147"/>
    </location>
</feature>